<organism evidence="1">
    <name type="scientific">Rhizophora mucronata</name>
    <name type="common">Asiatic mangrove</name>
    <dbReference type="NCBI Taxonomy" id="61149"/>
    <lineage>
        <taxon>Eukaryota</taxon>
        <taxon>Viridiplantae</taxon>
        <taxon>Streptophyta</taxon>
        <taxon>Embryophyta</taxon>
        <taxon>Tracheophyta</taxon>
        <taxon>Spermatophyta</taxon>
        <taxon>Magnoliopsida</taxon>
        <taxon>eudicotyledons</taxon>
        <taxon>Gunneridae</taxon>
        <taxon>Pentapetalae</taxon>
        <taxon>rosids</taxon>
        <taxon>fabids</taxon>
        <taxon>Malpighiales</taxon>
        <taxon>Rhizophoraceae</taxon>
        <taxon>Rhizophora</taxon>
    </lineage>
</organism>
<name>A0A2P2K216_RHIMU</name>
<evidence type="ECO:0000313" key="1">
    <source>
        <dbReference type="EMBL" id="MBW99760.1"/>
    </source>
</evidence>
<reference evidence="1" key="1">
    <citation type="submission" date="2018-02" db="EMBL/GenBank/DDBJ databases">
        <title>Rhizophora mucronata_Transcriptome.</title>
        <authorList>
            <person name="Meera S.P."/>
            <person name="Sreeshan A."/>
            <person name="Augustine A."/>
        </authorList>
    </citation>
    <scope>NUCLEOTIDE SEQUENCE</scope>
    <source>
        <tissue evidence="1">Leaf</tissue>
    </source>
</reference>
<dbReference type="EMBL" id="GGEC01019277">
    <property type="protein sequence ID" value="MBW99760.1"/>
    <property type="molecule type" value="Transcribed_RNA"/>
</dbReference>
<proteinExistence type="predicted"/>
<sequence length="15" mass="1619">MKPGTSLFRSSSFSS</sequence>
<accession>A0A2P2K216</accession>
<protein>
    <submittedName>
        <fullName evidence="1">Uncharacterized protein</fullName>
    </submittedName>
</protein>